<dbReference type="InterPro" id="IPR003736">
    <property type="entry name" value="PAAI_dom"/>
</dbReference>
<dbReference type="SUPFAM" id="SSF54637">
    <property type="entry name" value="Thioesterase/thiol ester dehydrase-isomerase"/>
    <property type="match status" value="1"/>
</dbReference>
<dbReference type="EMBL" id="MUYB01000060">
    <property type="protein sequence ID" value="OOR99522.1"/>
    <property type="molecule type" value="Genomic_DNA"/>
</dbReference>
<comment type="similarity">
    <text evidence="1">Belongs to the thioesterase PaaI family.</text>
</comment>
<gene>
    <name evidence="4" type="ORF">B0188_11015</name>
</gene>
<keyword evidence="2" id="KW-0378">Hydrolase</keyword>
<evidence type="ECO:0000259" key="3">
    <source>
        <dbReference type="Pfam" id="PF03061"/>
    </source>
</evidence>
<dbReference type="CDD" id="cd03443">
    <property type="entry name" value="PaaI_thioesterase"/>
    <property type="match status" value="1"/>
</dbReference>
<dbReference type="InterPro" id="IPR029069">
    <property type="entry name" value="HotDog_dom_sf"/>
</dbReference>
<dbReference type="GO" id="GO:0061522">
    <property type="term" value="F:1,4-dihydroxy-2-naphthoyl-CoA thioesterase activity"/>
    <property type="evidence" value="ECO:0007669"/>
    <property type="project" value="TreeGrafter"/>
</dbReference>
<reference evidence="4 5" key="1">
    <citation type="submission" date="2017-02" db="EMBL/GenBank/DDBJ databases">
        <title>Draft genome sequence of Haemophilus felis CCUG 31170 type strain.</title>
        <authorList>
            <person name="Engstrom-Jakobsson H."/>
            <person name="Salva-Serra F."/>
            <person name="Thorell K."/>
            <person name="Gonzales-Siles L."/>
            <person name="Karlsson R."/>
            <person name="Boulund F."/>
            <person name="Engstrand L."/>
            <person name="Kristiansson E."/>
            <person name="Moore E."/>
        </authorList>
    </citation>
    <scope>NUCLEOTIDE SEQUENCE [LARGE SCALE GENOMIC DNA]</scope>
    <source>
        <strain evidence="4 5">CCUG 31170</strain>
    </source>
</reference>
<dbReference type="PANTHER" id="PTHR43240:SF5">
    <property type="entry name" value="1,4-DIHYDROXY-2-NAPHTHOYL-COA THIOESTERASE 1"/>
    <property type="match status" value="1"/>
</dbReference>
<protein>
    <submittedName>
        <fullName evidence="4">Esterase</fullName>
    </submittedName>
</protein>
<evidence type="ECO:0000313" key="5">
    <source>
        <dbReference type="Proteomes" id="UP000190023"/>
    </source>
</evidence>
<evidence type="ECO:0000256" key="1">
    <source>
        <dbReference type="ARBA" id="ARBA00008324"/>
    </source>
</evidence>
<dbReference type="Proteomes" id="UP000190023">
    <property type="component" value="Unassembled WGS sequence"/>
</dbReference>
<feature type="domain" description="Thioesterase" evidence="3">
    <location>
        <begin position="50"/>
        <end position="127"/>
    </location>
</feature>
<dbReference type="NCBIfam" id="TIGR00369">
    <property type="entry name" value="unchar_dom_1"/>
    <property type="match status" value="1"/>
</dbReference>
<dbReference type="STRING" id="123822.B0188_11015"/>
<dbReference type="InterPro" id="IPR006683">
    <property type="entry name" value="Thioestr_dom"/>
</dbReference>
<proteinExistence type="inferred from homology"/>
<evidence type="ECO:0000256" key="2">
    <source>
        <dbReference type="ARBA" id="ARBA00022801"/>
    </source>
</evidence>
<organism evidence="4 5">
    <name type="scientific">[Haemophilus] felis</name>
    <dbReference type="NCBI Taxonomy" id="123822"/>
    <lineage>
        <taxon>Bacteria</taxon>
        <taxon>Pseudomonadati</taxon>
        <taxon>Pseudomonadota</taxon>
        <taxon>Gammaproteobacteria</taxon>
        <taxon>Pasteurellales</taxon>
        <taxon>Pasteurellaceae</taxon>
    </lineage>
</organism>
<dbReference type="Pfam" id="PF03061">
    <property type="entry name" value="4HBT"/>
    <property type="match status" value="1"/>
</dbReference>
<comment type="caution">
    <text evidence="4">The sequence shown here is derived from an EMBL/GenBank/DDBJ whole genome shotgun (WGS) entry which is preliminary data.</text>
</comment>
<dbReference type="Gene3D" id="3.10.129.10">
    <property type="entry name" value="Hotdog Thioesterase"/>
    <property type="match status" value="1"/>
</dbReference>
<evidence type="ECO:0000313" key="4">
    <source>
        <dbReference type="EMBL" id="OOR99522.1"/>
    </source>
</evidence>
<dbReference type="GO" id="GO:0005829">
    <property type="term" value="C:cytosol"/>
    <property type="evidence" value="ECO:0007669"/>
    <property type="project" value="TreeGrafter"/>
</dbReference>
<name>A0A1T0ATS3_9PAST</name>
<keyword evidence="5" id="KW-1185">Reference proteome</keyword>
<sequence length="139" mass="15487">MIWKKTLSLEKMNQLSKHSAIEHLGICFSAQGENWLEATMPINEKTIQPMGFLHGGISVALAETVGSMAGFCCVTESQYIFGLDINANHLRPVKQGMVTARATPLHLGNKTQVWQIEITDQQHKLCCIARLTLSVMNYE</sequence>
<accession>A0A1T0ATS3</accession>
<dbReference type="OrthoDB" id="9798208at2"/>
<dbReference type="AlphaFoldDB" id="A0A1T0ATS3"/>
<dbReference type="PANTHER" id="PTHR43240">
    <property type="entry name" value="1,4-DIHYDROXY-2-NAPHTHOYL-COA THIOESTERASE 1"/>
    <property type="match status" value="1"/>
</dbReference>